<organism evidence="8 9">
    <name type="scientific">Pelagerythrobacter marinus</name>
    <dbReference type="NCBI Taxonomy" id="538382"/>
    <lineage>
        <taxon>Bacteria</taxon>
        <taxon>Pseudomonadati</taxon>
        <taxon>Pseudomonadota</taxon>
        <taxon>Alphaproteobacteria</taxon>
        <taxon>Sphingomonadales</taxon>
        <taxon>Erythrobacteraceae</taxon>
        <taxon>Pelagerythrobacter</taxon>
    </lineage>
</organism>
<evidence type="ECO:0000259" key="7">
    <source>
        <dbReference type="Pfam" id="PF00905"/>
    </source>
</evidence>
<feature type="domain" description="Penicillin-binding protein transpeptidase" evidence="7">
    <location>
        <begin position="43"/>
        <end position="249"/>
    </location>
</feature>
<dbReference type="InterPro" id="IPR012338">
    <property type="entry name" value="Beta-lactam/transpept-like"/>
</dbReference>
<dbReference type="Pfam" id="PF00905">
    <property type="entry name" value="Transpeptidase"/>
    <property type="match status" value="1"/>
</dbReference>
<keyword evidence="9" id="KW-1185">Reference proteome</keyword>
<comment type="caution">
    <text evidence="8">The sequence shown here is derived from an EMBL/GenBank/DDBJ whole genome shotgun (WGS) entry which is preliminary data.</text>
</comment>
<dbReference type="PROSITE" id="PS00337">
    <property type="entry name" value="BETA_LACTAMASE_D"/>
    <property type="match status" value="1"/>
</dbReference>
<evidence type="ECO:0000256" key="3">
    <source>
        <dbReference type="ARBA" id="ARBA00022729"/>
    </source>
</evidence>
<comment type="catalytic activity">
    <reaction evidence="6">
        <text>a beta-lactam + H2O = a substituted beta-amino acid</text>
        <dbReference type="Rhea" id="RHEA:20401"/>
        <dbReference type="ChEBI" id="CHEBI:15377"/>
        <dbReference type="ChEBI" id="CHEBI:35627"/>
        <dbReference type="ChEBI" id="CHEBI:140347"/>
        <dbReference type="EC" id="3.5.2.6"/>
    </reaction>
</comment>
<comment type="similarity">
    <text evidence="1 6">Belongs to the class-D beta-lactamase family.</text>
</comment>
<evidence type="ECO:0000256" key="5">
    <source>
        <dbReference type="ARBA" id="ARBA00023251"/>
    </source>
</evidence>
<dbReference type="Proteomes" id="UP000444401">
    <property type="component" value="Unassembled WGS sequence"/>
</dbReference>
<evidence type="ECO:0000256" key="6">
    <source>
        <dbReference type="RuleBase" id="RU361140"/>
    </source>
</evidence>
<accession>A0ABW9UWQ3</accession>
<keyword evidence="4 6" id="KW-0378">Hydrolase</keyword>
<proteinExistence type="inferred from homology"/>
<evidence type="ECO:0000256" key="1">
    <source>
        <dbReference type="ARBA" id="ARBA00007898"/>
    </source>
</evidence>
<gene>
    <name evidence="8" type="ORF">GRI72_10625</name>
</gene>
<dbReference type="InterPro" id="IPR001460">
    <property type="entry name" value="PCN-bd_Tpept"/>
</dbReference>
<dbReference type="EC" id="3.5.2.6" evidence="2 6"/>
<dbReference type="EMBL" id="WTYO01000004">
    <property type="protein sequence ID" value="MXO69279.1"/>
    <property type="molecule type" value="Genomic_DNA"/>
</dbReference>
<name>A0ABW9UWQ3_9SPHN</name>
<keyword evidence="3" id="KW-0732">Signal</keyword>
<dbReference type="InterPro" id="IPR002137">
    <property type="entry name" value="Beta-lactam_class-D_AS"/>
</dbReference>
<evidence type="ECO:0000313" key="8">
    <source>
        <dbReference type="EMBL" id="MXO69279.1"/>
    </source>
</evidence>
<protein>
    <recommendedName>
        <fullName evidence="2 6">Beta-lactamase</fullName>
        <ecNumber evidence="2 6">3.5.2.6</ecNumber>
    </recommendedName>
</protein>
<dbReference type="Gene3D" id="3.40.710.10">
    <property type="entry name" value="DD-peptidase/beta-lactamase superfamily"/>
    <property type="match status" value="1"/>
</dbReference>
<evidence type="ECO:0000313" key="9">
    <source>
        <dbReference type="Proteomes" id="UP000444401"/>
    </source>
</evidence>
<dbReference type="SUPFAM" id="SSF56601">
    <property type="entry name" value="beta-lactamase/transpeptidase-like"/>
    <property type="match status" value="1"/>
</dbReference>
<keyword evidence="5 6" id="KW-0046">Antibiotic resistance</keyword>
<evidence type="ECO:0000256" key="2">
    <source>
        <dbReference type="ARBA" id="ARBA00012865"/>
    </source>
</evidence>
<dbReference type="RefSeq" id="WP_160733897.1">
    <property type="nucleotide sequence ID" value="NZ_WTYO01000004.1"/>
</dbReference>
<sequence length="289" mass="30937">MFAVAASLVALAGCEAHRPSFLALQPRQAAGCEALPGRERSTVVVFDPERRLLLACNPQRAGERFVPASTFKIPHALIALDLGVTDPSETFAWDGRDRGVAAWNADRTLGQAISTSAVWVFQALAERIGRAREKAGVERLGYGNREIGAAEDLGHFWLGGPLKISALEQVDFLRRLREGDLPVSAAALREVRAMARLEADGQGNVVHGKTGAMLPIDDEGFLRAGADDLLPAGEERTGWFVGWLERGDGEGEPVYFATNLDLALPGAMAARRNATYAVLAANGYPVPAP</sequence>
<evidence type="ECO:0000256" key="4">
    <source>
        <dbReference type="ARBA" id="ARBA00022801"/>
    </source>
</evidence>
<reference evidence="8 9" key="1">
    <citation type="submission" date="2019-12" db="EMBL/GenBank/DDBJ databases">
        <title>Genomic-based taxomic classification of the family Erythrobacteraceae.</title>
        <authorList>
            <person name="Xu L."/>
        </authorList>
    </citation>
    <scope>NUCLEOTIDE SEQUENCE [LARGE SCALE GENOMIC DNA]</scope>
    <source>
        <strain evidence="8 9">H32</strain>
    </source>
</reference>